<feature type="domain" description="HTH myb-type" evidence="9">
    <location>
        <begin position="289"/>
        <end position="334"/>
    </location>
</feature>
<gene>
    <name evidence="10" type="ORF">LIER_16698</name>
</gene>
<dbReference type="FunFam" id="1.10.10.60:FF:000010">
    <property type="entry name" value="Transcriptional activator Myb isoform A"/>
    <property type="match status" value="1"/>
</dbReference>
<protein>
    <submittedName>
        <fullName evidence="10">Uncharacterized protein</fullName>
    </submittedName>
</protein>
<evidence type="ECO:0000256" key="6">
    <source>
        <dbReference type="ARBA" id="ARBA00023242"/>
    </source>
</evidence>
<dbReference type="GO" id="GO:0001006">
    <property type="term" value="F:RNA polymerase III type 3 promoter sequence-specific DNA binding"/>
    <property type="evidence" value="ECO:0007669"/>
    <property type="project" value="TreeGrafter"/>
</dbReference>
<proteinExistence type="predicted"/>
<dbReference type="GO" id="GO:0042795">
    <property type="term" value="P:snRNA transcription by RNA polymerase II"/>
    <property type="evidence" value="ECO:0007669"/>
    <property type="project" value="TreeGrafter"/>
</dbReference>
<feature type="domain" description="Myb-like" evidence="8">
    <location>
        <begin position="183"/>
        <end position="279"/>
    </location>
</feature>
<dbReference type="GO" id="GO:0019185">
    <property type="term" value="C:snRNA-activating protein complex"/>
    <property type="evidence" value="ECO:0007669"/>
    <property type="project" value="TreeGrafter"/>
</dbReference>
<dbReference type="InterPro" id="IPR017930">
    <property type="entry name" value="Myb_dom"/>
</dbReference>
<accession>A0AAV3Q7M7</accession>
<dbReference type="Pfam" id="PF00249">
    <property type="entry name" value="Myb_DNA-binding"/>
    <property type="match status" value="2"/>
</dbReference>
<organism evidence="10 11">
    <name type="scientific">Lithospermum erythrorhizon</name>
    <name type="common">Purple gromwell</name>
    <name type="synonym">Lithospermum officinale var. erythrorhizon</name>
    <dbReference type="NCBI Taxonomy" id="34254"/>
    <lineage>
        <taxon>Eukaryota</taxon>
        <taxon>Viridiplantae</taxon>
        <taxon>Streptophyta</taxon>
        <taxon>Embryophyta</taxon>
        <taxon>Tracheophyta</taxon>
        <taxon>Spermatophyta</taxon>
        <taxon>Magnoliopsida</taxon>
        <taxon>eudicotyledons</taxon>
        <taxon>Gunneridae</taxon>
        <taxon>Pentapetalae</taxon>
        <taxon>asterids</taxon>
        <taxon>lamiids</taxon>
        <taxon>Boraginales</taxon>
        <taxon>Boraginaceae</taxon>
        <taxon>Boraginoideae</taxon>
        <taxon>Lithospermeae</taxon>
        <taxon>Lithospermum</taxon>
    </lineage>
</organism>
<dbReference type="InterPro" id="IPR009057">
    <property type="entry name" value="Homeodomain-like_sf"/>
</dbReference>
<evidence type="ECO:0000259" key="8">
    <source>
        <dbReference type="PROSITE" id="PS50090"/>
    </source>
</evidence>
<comment type="caution">
    <text evidence="10">The sequence shown here is derived from an EMBL/GenBank/DDBJ whole genome shotgun (WGS) entry which is preliminary data.</text>
</comment>
<evidence type="ECO:0000313" key="10">
    <source>
        <dbReference type="EMBL" id="GAA0160057.1"/>
    </source>
</evidence>
<dbReference type="SMART" id="SM00717">
    <property type="entry name" value="SANT"/>
    <property type="match status" value="5"/>
</dbReference>
<sequence length="725" mass="82239">MKTEEISYDDEVNSREKGERLDFYSRKTEKIPYGDENSVKGDIKLVQTLQNEFFEFDNLVGSLPLTKGLSKSALTFFDAIKKNRSCQKAIKSTMKKVQERVDEIKTLKDDVMILQDFEIGCKKRISRALVMNKDPRVQLISVANQISSAKSNGKKTPANPAMSFGPPENPHVAVYKEVLTKFPSTVTREKWSKKEIENLKKGVKQHVQEMLLKSFYILNDTDKSSIEGSALEIIADSLRDCDITPQNMRSFQPKIQWEQLSSAYVPNRSGMECQFRWLNCEDPLINWNPWTNTEDKNLLHIVQQKGANNWLDIAVSLGTNRTPFQCVARYQRSLNASIIRKEWNKEEDIKLHAAVEEYGESNWQAVAAVMEGRTGTQCGDRWLKSLHPNRKRVGKWTSEEDRLLKVAVAIFGPKNWSKIAEFVPGRMQSQCRERWANSLDPSLNYGSWTSEEDLLLKEATQEHGYCWSKVALCVPHRTDNQCMRRWTSLFPEQVPMLQAANKTKRTAMISNFVERVSERPAIGPNDFLQVPVDGDDLKLTRDSAGRNTKRKSKSNIKKDLLIPKCENPDNLVSSDSISAITPKQCKFRRAKIKDEPSSPENREAREDMEMPLATFLGRSRGVNKLSQSVEIVSASAEVDSPAQVNENASAAGVSRSKRPKRLSTMEETSSDTMEVEEGGDDLPNVRLCKKLEDTIAKAEEHSDDLTLSQVCKTSKKRKGDSTVKI</sequence>
<comment type="subcellular location">
    <subcellularLocation>
        <location evidence="1">Nucleus</location>
    </subcellularLocation>
</comment>
<keyword evidence="4" id="KW-0238">DNA-binding</keyword>
<dbReference type="InterPro" id="IPR001005">
    <property type="entry name" value="SANT/Myb"/>
</dbReference>
<dbReference type="GO" id="GO:0005634">
    <property type="term" value="C:nucleus"/>
    <property type="evidence" value="ECO:0007669"/>
    <property type="project" value="UniProtKB-SubCell"/>
</dbReference>
<evidence type="ECO:0000256" key="2">
    <source>
        <dbReference type="ARBA" id="ARBA00022737"/>
    </source>
</evidence>
<dbReference type="GO" id="GO:0042796">
    <property type="term" value="P:snRNA transcription by RNA polymerase III"/>
    <property type="evidence" value="ECO:0007669"/>
    <property type="project" value="TreeGrafter"/>
</dbReference>
<dbReference type="CDD" id="cd00167">
    <property type="entry name" value="SANT"/>
    <property type="match status" value="4"/>
</dbReference>
<evidence type="ECO:0000256" key="7">
    <source>
        <dbReference type="SAM" id="MobiDB-lite"/>
    </source>
</evidence>
<evidence type="ECO:0000259" key="9">
    <source>
        <dbReference type="PROSITE" id="PS51294"/>
    </source>
</evidence>
<evidence type="ECO:0000256" key="3">
    <source>
        <dbReference type="ARBA" id="ARBA00023015"/>
    </source>
</evidence>
<feature type="domain" description="Myb-like" evidence="8">
    <location>
        <begin position="388"/>
        <end position="439"/>
    </location>
</feature>
<evidence type="ECO:0000256" key="1">
    <source>
        <dbReference type="ARBA" id="ARBA00004123"/>
    </source>
</evidence>
<dbReference type="AlphaFoldDB" id="A0AAV3Q7M7"/>
<feature type="domain" description="Myb-like" evidence="8">
    <location>
        <begin position="335"/>
        <end position="386"/>
    </location>
</feature>
<name>A0AAV3Q7M7_LITER</name>
<dbReference type="PROSITE" id="PS50090">
    <property type="entry name" value="MYB_LIKE"/>
    <property type="match status" value="5"/>
</dbReference>
<keyword evidence="2" id="KW-0677">Repeat</keyword>
<dbReference type="SUPFAM" id="SSF46689">
    <property type="entry name" value="Homeodomain-like"/>
    <property type="match status" value="3"/>
</dbReference>
<evidence type="ECO:0000313" key="11">
    <source>
        <dbReference type="Proteomes" id="UP001454036"/>
    </source>
</evidence>
<dbReference type="PANTHER" id="PTHR46621">
    <property type="entry name" value="SNRNA-ACTIVATING PROTEIN COMPLEX SUBUNIT 4"/>
    <property type="match status" value="1"/>
</dbReference>
<dbReference type="Proteomes" id="UP001454036">
    <property type="component" value="Unassembled WGS sequence"/>
</dbReference>
<feature type="domain" description="HTH myb-type" evidence="9">
    <location>
        <begin position="387"/>
        <end position="443"/>
    </location>
</feature>
<feature type="domain" description="HTH myb-type" evidence="9">
    <location>
        <begin position="335"/>
        <end position="386"/>
    </location>
</feature>
<dbReference type="Pfam" id="PF13921">
    <property type="entry name" value="Myb_DNA-bind_6"/>
    <property type="match status" value="1"/>
</dbReference>
<evidence type="ECO:0000256" key="5">
    <source>
        <dbReference type="ARBA" id="ARBA00023163"/>
    </source>
</evidence>
<feature type="domain" description="Myb-like" evidence="8">
    <location>
        <begin position="282"/>
        <end position="334"/>
    </location>
</feature>
<feature type="domain" description="HTH myb-type" evidence="9">
    <location>
        <begin position="446"/>
        <end position="494"/>
    </location>
</feature>
<keyword evidence="6" id="KW-0539">Nucleus</keyword>
<dbReference type="GO" id="GO:0000978">
    <property type="term" value="F:RNA polymerase II cis-regulatory region sequence-specific DNA binding"/>
    <property type="evidence" value="ECO:0007669"/>
    <property type="project" value="TreeGrafter"/>
</dbReference>
<dbReference type="PANTHER" id="PTHR46621:SF1">
    <property type="entry name" value="SNRNA-ACTIVATING PROTEIN COMPLEX SUBUNIT 4"/>
    <property type="match status" value="1"/>
</dbReference>
<feature type="domain" description="Myb-like" evidence="8">
    <location>
        <begin position="440"/>
        <end position="490"/>
    </location>
</feature>
<keyword evidence="11" id="KW-1185">Reference proteome</keyword>
<dbReference type="PROSITE" id="PS51294">
    <property type="entry name" value="HTH_MYB"/>
    <property type="match status" value="4"/>
</dbReference>
<dbReference type="InterPro" id="IPR051575">
    <property type="entry name" value="Myb-like_DNA-bd"/>
</dbReference>
<keyword evidence="3" id="KW-0805">Transcription regulation</keyword>
<feature type="region of interest" description="Disordered" evidence="7">
    <location>
        <begin position="642"/>
        <end position="681"/>
    </location>
</feature>
<keyword evidence="5" id="KW-0804">Transcription</keyword>
<dbReference type="Gene3D" id="1.10.10.60">
    <property type="entry name" value="Homeodomain-like"/>
    <property type="match status" value="5"/>
</dbReference>
<dbReference type="EMBL" id="BAABME010003764">
    <property type="protein sequence ID" value="GAA0160057.1"/>
    <property type="molecule type" value="Genomic_DNA"/>
</dbReference>
<evidence type="ECO:0000256" key="4">
    <source>
        <dbReference type="ARBA" id="ARBA00023125"/>
    </source>
</evidence>
<reference evidence="10 11" key="1">
    <citation type="submission" date="2024-01" db="EMBL/GenBank/DDBJ databases">
        <title>The complete chloroplast genome sequence of Lithospermum erythrorhizon: insights into the phylogenetic relationship among Boraginaceae species and the maternal lineages of purple gromwells.</title>
        <authorList>
            <person name="Okada T."/>
            <person name="Watanabe K."/>
        </authorList>
    </citation>
    <scope>NUCLEOTIDE SEQUENCE [LARGE SCALE GENOMIC DNA]</scope>
</reference>